<dbReference type="PROSITE" id="PS00028">
    <property type="entry name" value="ZINC_FINGER_C2H2_1"/>
    <property type="match status" value="2"/>
</dbReference>
<dbReference type="PROSITE" id="PS50157">
    <property type="entry name" value="ZINC_FINGER_C2H2_2"/>
    <property type="match status" value="2"/>
</dbReference>
<keyword evidence="3" id="KW-0677">Repeat</keyword>
<evidence type="ECO:0000256" key="3">
    <source>
        <dbReference type="ARBA" id="ARBA00022737"/>
    </source>
</evidence>
<dbReference type="Gramene" id="KQK12442">
    <property type="protein sequence ID" value="KQK12442"/>
    <property type="gene ID" value="BRADI_1g03770v3"/>
</dbReference>
<evidence type="ECO:0000313" key="12">
    <source>
        <dbReference type="EnsemblPlants" id="KQK12442"/>
    </source>
</evidence>
<keyword evidence="2" id="KW-0479">Metal-binding</keyword>
<evidence type="ECO:0000256" key="2">
    <source>
        <dbReference type="ARBA" id="ARBA00022723"/>
    </source>
</evidence>
<dbReference type="STRING" id="15368.A0A0Q3RGR6"/>
<dbReference type="GeneID" id="104581552"/>
<dbReference type="Gene3D" id="3.30.160.60">
    <property type="entry name" value="Classic Zinc Finger"/>
    <property type="match status" value="1"/>
</dbReference>
<protein>
    <recommendedName>
        <fullName evidence="10">C2H2-type domain-containing protein</fullName>
    </recommendedName>
</protein>
<keyword evidence="4 9" id="KW-0863">Zinc-finger</keyword>
<reference evidence="12" key="3">
    <citation type="submission" date="2018-08" db="UniProtKB">
        <authorList>
            <consortium name="EnsemblPlants"/>
        </authorList>
    </citation>
    <scope>IDENTIFICATION</scope>
    <source>
        <strain evidence="12">cv. Bd21</strain>
    </source>
</reference>
<sequence length="195" mass="21629">MHTARDEPNNNFIHPRGLPASLLFPYRPYFSQLILKLISRSISLPPFDQSKLALSSMKHQRDPSEMPLSLSLSLMAAERKIKKLRHRAGGAGESPAFVCKTCSRAFASFQALGGHRTSHLRARNGLALSLAGSSPVRKSTEQIKKPPQPQQQQQHECHVCRAGFETGQALGGHMRRHREEAAAQLVPPVLLQLFV</sequence>
<reference evidence="11" key="2">
    <citation type="submission" date="2017-06" db="EMBL/GenBank/DDBJ databases">
        <title>WGS assembly of Brachypodium distachyon.</title>
        <authorList>
            <consortium name="The International Brachypodium Initiative"/>
            <person name="Lucas S."/>
            <person name="Harmon-Smith M."/>
            <person name="Lail K."/>
            <person name="Tice H."/>
            <person name="Grimwood J."/>
            <person name="Bruce D."/>
            <person name="Barry K."/>
            <person name="Shu S."/>
            <person name="Lindquist E."/>
            <person name="Wang M."/>
            <person name="Pitluck S."/>
            <person name="Vogel J.P."/>
            <person name="Garvin D.F."/>
            <person name="Mockler T.C."/>
            <person name="Schmutz J."/>
            <person name="Rokhsar D."/>
            <person name="Bevan M.W."/>
        </authorList>
    </citation>
    <scope>NUCLEOTIDE SEQUENCE</scope>
    <source>
        <strain evidence="11">Bd21</strain>
    </source>
</reference>
<evidence type="ECO:0000256" key="1">
    <source>
        <dbReference type="ARBA" id="ARBA00004123"/>
    </source>
</evidence>
<feature type="domain" description="C2H2-type" evidence="10">
    <location>
        <begin position="97"/>
        <end position="124"/>
    </location>
</feature>
<evidence type="ECO:0000256" key="4">
    <source>
        <dbReference type="ARBA" id="ARBA00022771"/>
    </source>
</evidence>
<feature type="domain" description="C2H2-type" evidence="10">
    <location>
        <begin position="155"/>
        <end position="182"/>
    </location>
</feature>
<dbReference type="Pfam" id="PF13912">
    <property type="entry name" value="zf-C2H2_6"/>
    <property type="match status" value="2"/>
</dbReference>
<dbReference type="OrthoDB" id="9411774at2759"/>
<comment type="subcellular location">
    <subcellularLocation>
        <location evidence="1">Nucleus</location>
    </subcellularLocation>
</comment>
<evidence type="ECO:0000256" key="9">
    <source>
        <dbReference type="PROSITE-ProRule" id="PRU00042"/>
    </source>
</evidence>
<gene>
    <name evidence="12" type="primary">LOC104581552</name>
    <name evidence="11" type="ORF">BRADI_1g03770v3</name>
</gene>
<keyword evidence="13" id="KW-1185">Reference proteome</keyword>
<dbReference type="InterPro" id="IPR013087">
    <property type="entry name" value="Znf_C2H2_type"/>
</dbReference>
<dbReference type="EnsemblPlants" id="KQK12442">
    <property type="protein sequence ID" value="KQK12442"/>
    <property type="gene ID" value="BRADI_1g03770v3"/>
</dbReference>
<dbReference type="GO" id="GO:0005634">
    <property type="term" value="C:nucleus"/>
    <property type="evidence" value="ECO:0007669"/>
    <property type="project" value="UniProtKB-SubCell"/>
</dbReference>
<name>A0A0Q3RGR6_BRADI</name>
<evidence type="ECO:0000313" key="13">
    <source>
        <dbReference type="Proteomes" id="UP000008810"/>
    </source>
</evidence>
<dbReference type="PANTHER" id="PTHR26374:SF457">
    <property type="entry name" value="ZINC FINGER PROTEIN ZAT11"/>
    <property type="match status" value="1"/>
</dbReference>
<dbReference type="InterPro" id="IPR036236">
    <property type="entry name" value="Znf_C2H2_sf"/>
</dbReference>
<dbReference type="SMART" id="SM00355">
    <property type="entry name" value="ZnF_C2H2"/>
    <property type="match status" value="2"/>
</dbReference>
<keyword evidence="8" id="KW-0539">Nucleus</keyword>
<proteinExistence type="predicted"/>
<dbReference type="EMBL" id="CM000880">
    <property type="protein sequence ID" value="KQK12442.1"/>
    <property type="molecule type" value="Genomic_DNA"/>
</dbReference>
<keyword evidence="7" id="KW-0804">Transcription</keyword>
<dbReference type="GO" id="GO:0008270">
    <property type="term" value="F:zinc ion binding"/>
    <property type="evidence" value="ECO:0007669"/>
    <property type="project" value="UniProtKB-KW"/>
</dbReference>
<keyword evidence="6" id="KW-0805">Transcription regulation</keyword>
<evidence type="ECO:0000256" key="7">
    <source>
        <dbReference type="ARBA" id="ARBA00023163"/>
    </source>
</evidence>
<dbReference type="SUPFAM" id="SSF57667">
    <property type="entry name" value="beta-beta-alpha zinc fingers"/>
    <property type="match status" value="1"/>
</dbReference>
<organism evidence="11">
    <name type="scientific">Brachypodium distachyon</name>
    <name type="common">Purple false brome</name>
    <name type="synonym">Trachynia distachya</name>
    <dbReference type="NCBI Taxonomy" id="15368"/>
    <lineage>
        <taxon>Eukaryota</taxon>
        <taxon>Viridiplantae</taxon>
        <taxon>Streptophyta</taxon>
        <taxon>Embryophyta</taxon>
        <taxon>Tracheophyta</taxon>
        <taxon>Spermatophyta</taxon>
        <taxon>Magnoliopsida</taxon>
        <taxon>Liliopsida</taxon>
        <taxon>Poales</taxon>
        <taxon>Poaceae</taxon>
        <taxon>BOP clade</taxon>
        <taxon>Pooideae</taxon>
        <taxon>Stipodae</taxon>
        <taxon>Brachypodieae</taxon>
        <taxon>Brachypodium</taxon>
    </lineage>
</organism>
<dbReference type="ExpressionAtlas" id="A0A0Q3RGR6">
    <property type="expression patterns" value="baseline"/>
</dbReference>
<dbReference type="PANTHER" id="PTHR26374">
    <property type="entry name" value="ZINC FINGER PROTEIN ZAT5"/>
    <property type="match status" value="1"/>
</dbReference>
<keyword evidence="5" id="KW-0862">Zinc</keyword>
<dbReference type="RefSeq" id="XP_010227659.2">
    <property type="nucleotide sequence ID" value="XM_010229357.3"/>
</dbReference>
<evidence type="ECO:0000256" key="5">
    <source>
        <dbReference type="ARBA" id="ARBA00022833"/>
    </source>
</evidence>
<accession>A0A0Q3RGR6</accession>
<dbReference type="Proteomes" id="UP000008810">
    <property type="component" value="Chromosome 1"/>
</dbReference>
<evidence type="ECO:0000313" key="11">
    <source>
        <dbReference type="EMBL" id="KQK12442.1"/>
    </source>
</evidence>
<reference evidence="11 12" key="1">
    <citation type="journal article" date="2010" name="Nature">
        <title>Genome sequencing and analysis of the model grass Brachypodium distachyon.</title>
        <authorList>
            <consortium name="International Brachypodium Initiative"/>
        </authorList>
    </citation>
    <scope>NUCLEOTIDE SEQUENCE [LARGE SCALE GENOMIC DNA]</scope>
    <source>
        <strain evidence="11">Bd21</strain>
        <strain evidence="12">cv. Bd21</strain>
    </source>
</reference>
<evidence type="ECO:0000259" key="10">
    <source>
        <dbReference type="PROSITE" id="PS50157"/>
    </source>
</evidence>
<evidence type="ECO:0000256" key="6">
    <source>
        <dbReference type="ARBA" id="ARBA00023015"/>
    </source>
</evidence>
<evidence type="ECO:0000256" key="8">
    <source>
        <dbReference type="ARBA" id="ARBA00023242"/>
    </source>
</evidence>
<dbReference type="AlphaFoldDB" id="A0A0Q3RGR6"/>